<dbReference type="InterPro" id="IPR050863">
    <property type="entry name" value="CenT-Element_Derived"/>
</dbReference>
<keyword evidence="5" id="KW-1185">Reference proteome</keyword>
<dbReference type="OrthoDB" id="6622415at2759"/>
<proteinExistence type="predicted"/>
<evidence type="ECO:0000259" key="3">
    <source>
        <dbReference type="Pfam" id="PF03184"/>
    </source>
</evidence>
<dbReference type="InterPro" id="IPR009057">
    <property type="entry name" value="Homeodomain-like_sf"/>
</dbReference>
<dbReference type="PANTHER" id="PTHR19303">
    <property type="entry name" value="TRANSPOSON"/>
    <property type="match status" value="1"/>
</dbReference>
<gene>
    <name evidence="4" type="ORF">FWK35_00034670</name>
</gene>
<comment type="caution">
    <text evidence="4">The sequence shown here is derived from an EMBL/GenBank/DDBJ whole genome shotgun (WGS) entry which is preliminary data.</text>
</comment>
<dbReference type="Pfam" id="PF03184">
    <property type="entry name" value="DDE_1"/>
    <property type="match status" value="1"/>
</dbReference>
<dbReference type="SUPFAM" id="SSF46689">
    <property type="entry name" value="Homeodomain-like"/>
    <property type="match status" value="1"/>
</dbReference>
<name>A0A6G0VQZ3_APHCR</name>
<dbReference type="GO" id="GO:0003677">
    <property type="term" value="F:DNA binding"/>
    <property type="evidence" value="ECO:0007669"/>
    <property type="project" value="TreeGrafter"/>
</dbReference>
<accession>A0A6G0VQZ3</accession>
<reference evidence="4 5" key="1">
    <citation type="submission" date="2019-08" db="EMBL/GenBank/DDBJ databases">
        <title>Whole genome of Aphis craccivora.</title>
        <authorList>
            <person name="Voronova N.V."/>
            <person name="Shulinski R.S."/>
            <person name="Bandarenka Y.V."/>
            <person name="Zhorov D.G."/>
            <person name="Warner D."/>
        </authorList>
    </citation>
    <scope>NUCLEOTIDE SEQUENCE [LARGE SCALE GENOMIC DNA]</scope>
    <source>
        <strain evidence="4">180601</strain>
        <tissue evidence="4">Whole Body</tissue>
    </source>
</reference>
<dbReference type="GO" id="GO:0005634">
    <property type="term" value="C:nucleus"/>
    <property type="evidence" value="ECO:0007669"/>
    <property type="project" value="UniProtKB-SubCell"/>
</dbReference>
<evidence type="ECO:0000256" key="1">
    <source>
        <dbReference type="ARBA" id="ARBA00004123"/>
    </source>
</evidence>
<sequence>MMARKYISKRRNKYKKPNKTDLQAAIRAVKARQVTYREAEEVYGIHYSVIYRHVHNKNIKTQGGQTSLTTDEENLLVNIILDCAEWGYPIDRFDLRCLVKGYLDRRGKTVRRFKNNMPAISLAGVPPSNIVNYDETNLTDDPGRRKVITKRGCKYPERVMNHSKASNTVMFAAAADGKLLPPYVVYKSTHISDSWRVGGPKHARFNCSKSGWFDRIKCLIGDNLSSHLSTDSISLCKMHNIKFIFLPTNSTHLTQPLDVAFFRPLKIYWRNIIEQWKKDKAAENIKAGFNKCGIIPFNRDRVLSMLPSDTRDMTVDDSVNSPVQALSESIQEFLKNMRCVETKPRKRKRLAVEPGKSVETVSDESELEQLEQPMTSPSTSSDTDEEETIVDSLEIISVLKHGKSFKNIIPVKISEEIDVDDWVLVSFEPDNFKLSCSKNSNYMYYIGQIIEKKNRTIFLGSFLRSKTTREYKGMVYGFPVVRDVCEFSTSQIVGKLERPIHYGRGLLKFNYNFY</sequence>
<evidence type="ECO:0000313" key="5">
    <source>
        <dbReference type="Proteomes" id="UP000478052"/>
    </source>
</evidence>
<dbReference type="PANTHER" id="PTHR19303:SF74">
    <property type="entry name" value="POGO TRANSPOSABLE ELEMENT WITH KRAB DOMAIN"/>
    <property type="match status" value="1"/>
</dbReference>
<feature type="region of interest" description="Disordered" evidence="2">
    <location>
        <begin position="351"/>
        <end position="385"/>
    </location>
</feature>
<dbReference type="Proteomes" id="UP000478052">
    <property type="component" value="Unassembled WGS sequence"/>
</dbReference>
<dbReference type="EMBL" id="VUJU01013047">
    <property type="protein sequence ID" value="KAF0706073.1"/>
    <property type="molecule type" value="Genomic_DNA"/>
</dbReference>
<dbReference type="InterPro" id="IPR004875">
    <property type="entry name" value="DDE_SF_endonuclease_dom"/>
</dbReference>
<comment type="subcellular location">
    <subcellularLocation>
        <location evidence="1">Nucleus</location>
    </subcellularLocation>
</comment>
<dbReference type="AlphaFoldDB" id="A0A6G0VQZ3"/>
<feature type="domain" description="DDE-1" evidence="3">
    <location>
        <begin position="218"/>
        <end position="281"/>
    </location>
</feature>
<evidence type="ECO:0000256" key="2">
    <source>
        <dbReference type="SAM" id="MobiDB-lite"/>
    </source>
</evidence>
<dbReference type="Gene3D" id="1.10.10.60">
    <property type="entry name" value="Homeodomain-like"/>
    <property type="match status" value="1"/>
</dbReference>
<evidence type="ECO:0000313" key="4">
    <source>
        <dbReference type="EMBL" id="KAF0706073.1"/>
    </source>
</evidence>
<organism evidence="4 5">
    <name type="scientific">Aphis craccivora</name>
    <name type="common">Cowpea aphid</name>
    <dbReference type="NCBI Taxonomy" id="307492"/>
    <lineage>
        <taxon>Eukaryota</taxon>
        <taxon>Metazoa</taxon>
        <taxon>Ecdysozoa</taxon>
        <taxon>Arthropoda</taxon>
        <taxon>Hexapoda</taxon>
        <taxon>Insecta</taxon>
        <taxon>Pterygota</taxon>
        <taxon>Neoptera</taxon>
        <taxon>Paraneoptera</taxon>
        <taxon>Hemiptera</taxon>
        <taxon>Sternorrhyncha</taxon>
        <taxon>Aphidomorpha</taxon>
        <taxon>Aphidoidea</taxon>
        <taxon>Aphididae</taxon>
        <taxon>Aphidini</taxon>
        <taxon>Aphis</taxon>
        <taxon>Aphis</taxon>
    </lineage>
</organism>
<protein>
    <submittedName>
        <fullName evidence="4">DDE-1 domain-containing protein</fullName>
    </submittedName>
</protein>